<proteinExistence type="predicted"/>
<dbReference type="Gene3D" id="3.40.50.300">
    <property type="entry name" value="P-loop containing nucleotide triphosphate hydrolases"/>
    <property type="match status" value="3"/>
</dbReference>
<keyword evidence="4" id="KW-0067">ATP-binding</keyword>
<dbReference type="Pfam" id="PF00005">
    <property type="entry name" value="ABC_tran"/>
    <property type="match status" value="1"/>
</dbReference>
<dbReference type="PROSITE" id="PS50893">
    <property type="entry name" value="ABC_TRANSPORTER_2"/>
    <property type="match status" value="1"/>
</dbReference>
<evidence type="ECO:0000256" key="6">
    <source>
        <dbReference type="ARBA" id="ARBA00023136"/>
    </source>
</evidence>
<keyword evidence="1" id="KW-0813">Transport</keyword>
<evidence type="ECO:0000256" key="1">
    <source>
        <dbReference type="ARBA" id="ARBA00022448"/>
    </source>
</evidence>
<evidence type="ECO:0000256" key="7">
    <source>
        <dbReference type="SAM" id="Phobius"/>
    </source>
</evidence>
<dbReference type="PANTHER" id="PTHR24223:SF330">
    <property type="entry name" value="ATP-BINDING CASSETTE SUB-FAMILY C MEMBER 10"/>
    <property type="match status" value="1"/>
</dbReference>
<dbReference type="InterPro" id="IPR050173">
    <property type="entry name" value="ABC_transporter_C-like"/>
</dbReference>
<keyword evidence="3" id="KW-0547">Nucleotide-binding</keyword>
<dbReference type="PROSITE" id="PS00211">
    <property type="entry name" value="ABC_TRANSPORTER_1"/>
    <property type="match status" value="1"/>
</dbReference>
<feature type="domain" description="ABC transporter" evidence="8">
    <location>
        <begin position="23"/>
        <end position="330"/>
    </location>
</feature>
<evidence type="ECO:0000259" key="9">
    <source>
        <dbReference type="PROSITE" id="PS50929"/>
    </source>
</evidence>
<dbReference type="AlphaFoldDB" id="A0A1I7XLX4"/>
<evidence type="ECO:0000256" key="5">
    <source>
        <dbReference type="ARBA" id="ARBA00022989"/>
    </source>
</evidence>
<dbReference type="Gene3D" id="1.20.1560.10">
    <property type="entry name" value="ABC transporter type 1, transmembrane domain"/>
    <property type="match status" value="2"/>
</dbReference>
<name>A0A1I7XLX4_HETBA</name>
<keyword evidence="2 7" id="KW-0812">Transmembrane</keyword>
<protein>
    <submittedName>
        <fullName evidence="11">ABC transmembrane type-1 domain-containing protein</fullName>
    </submittedName>
</protein>
<dbReference type="InterPro" id="IPR017871">
    <property type="entry name" value="ABC_transporter-like_CS"/>
</dbReference>
<reference evidence="11" key="1">
    <citation type="submission" date="2016-11" db="UniProtKB">
        <authorList>
            <consortium name="WormBaseParasite"/>
        </authorList>
    </citation>
    <scope>IDENTIFICATION</scope>
</reference>
<evidence type="ECO:0000256" key="2">
    <source>
        <dbReference type="ARBA" id="ARBA00022692"/>
    </source>
</evidence>
<dbReference type="WBParaSite" id="Hba_18531">
    <property type="protein sequence ID" value="Hba_18531"/>
    <property type="gene ID" value="Hba_18531"/>
</dbReference>
<dbReference type="InterPro" id="IPR036640">
    <property type="entry name" value="ABC1_TM_sf"/>
</dbReference>
<evidence type="ECO:0000313" key="10">
    <source>
        <dbReference type="Proteomes" id="UP000095283"/>
    </source>
</evidence>
<evidence type="ECO:0000259" key="8">
    <source>
        <dbReference type="PROSITE" id="PS50893"/>
    </source>
</evidence>
<feature type="domain" description="ABC transmembrane type-1" evidence="9">
    <location>
        <begin position="1"/>
        <end position="99"/>
    </location>
</feature>
<dbReference type="PROSITE" id="PS50929">
    <property type="entry name" value="ABC_TM1F"/>
    <property type="match status" value="2"/>
</dbReference>
<keyword evidence="10" id="KW-1185">Reference proteome</keyword>
<dbReference type="GO" id="GO:0005524">
    <property type="term" value="F:ATP binding"/>
    <property type="evidence" value="ECO:0007669"/>
    <property type="project" value="UniProtKB-KW"/>
</dbReference>
<feature type="transmembrane region" description="Helical" evidence="7">
    <location>
        <begin position="36"/>
        <end position="57"/>
    </location>
</feature>
<accession>A0A1I7XLX4</accession>
<keyword evidence="6 7" id="KW-0472">Membrane</keyword>
<dbReference type="GO" id="GO:0140359">
    <property type="term" value="F:ABC-type transporter activity"/>
    <property type="evidence" value="ECO:0007669"/>
    <property type="project" value="InterPro"/>
</dbReference>
<dbReference type="GO" id="GO:0016020">
    <property type="term" value="C:membrane"/>
    <property type="evidence" value="ECO:0007669"/>
    <property type="project" value="InterPro"/>
</dbReference>
<evidence type="ECO:0000256" key="3">
    <source>
        <dbReference type="ARBA" id="ARBA00022741"/>
    </source>
</evidence>
<feature type="transmembrane region" description="Helical" evidence="7">
    <location>
        <begin position="445"/>
        <end position="476"/>
    </location>
</feature>
<evidence type="ECO:0000256" key="4">
    <source>
        <dbReference type="ARBA" id="ARBA00022840"/>
    </source>
</evidence>
<evidence type="ECO:0000313" key="11">
    <source>
        <dbReference type="WBParaSite" id="Hba_18531"/>
    </source>
</evidence>
<feature type="domain" description="ABC transmembrane type-1" evidence="9">
    <location>
        <begin position="302"/>
        <end position="514"/>
    </location>
</feature>
<dbReference type="Proteomes" id="UP000095283">
    <property type="component" value="Unplaced"/>
</dbReference>
<feature type="transmembrane region" description="Helical" evidence="7">
    <location>
        <begin position="291"/>
        <end position="311"/>
    </location>
</feature>
<dbReference type="InterPro" id="IPR003439">
    <property type="entry name" value="ABC_transporter-like_ATP-bd"/>
</dbReference>
<dbReference type="SUPFAM" id="SSF90123">
    <property type="entry name" value="ABC transporter transmembrane region"/>
    <property type="match status" value="2"/>
</dbReference>
<dbReference type="InterPro" id="IPR011527">
    <property type="entry name" value="ABC1_TM_dom"/>
</dbReference>
<dbReference type="PANTHER" id="PTHR24223">
    <property type="entry name" value="ATP-BINDING CASSETTE SUB-FAMILY C"/>
    <property type="match status" value="1"/>
</dbReference>
<dbReference type="SUPFAM" id="SSF52540">
    <property type="entry name" value="P-loop containing nucleoside triphosphate hydrolases"/>
    <property type="match status" value="2"/>
</dbReference>
<organism evidence="10 11">
    <name type="scientific">Heterorhabditis bacteriophora</name>
    <name type="common">Entomopathogenic nematode worm</name>
    <dbReference type="NCBI Taxonomy" id="37862"/>
    <lineage>
        <taxon>Eukaryota</taxon>
        <taxon>Metazoa</taxon>
        <taxon>Ecdysozoa</taxon>
        <taxon>Nematoda</taxon>
        <taxon>Chromadorea</taxon>
        <taxon>Rhabditida</taxon>
        <taxon>Rhabditina</taxon>
        <taxon>Rhabditomorpha</taxon>
        <taxon>Strongyloidea</taxon>
        <taxon>Heterorhabditidae</taxon>
        <taxon>Heterorhabditis</taxon>
    </lineage>
</organism>
<sequence>MEAIRTVKASAWEKFFETKIDELREKELYYLKARKYLDAICVYLWASAPLLITISILTTYTMVFHEKLTAAKVFTSLALVNILIMPLNAFPWVLNGLVEAVVSVRRLEWFFALSNIELHDIYSLTDGLLEGSVINEEYTSKITQESVNRGIGYVGQERWLSRGSIRDNIVCGKEFDAKLYDMVLKATCLQRDINLMPGGDKYEISDNGATLSGGQRTRVALARAFYQDNSVYLLDEPFASLDSKVADTIWKEGIEVLKGSGKLIIVATHDVRLLARADQMAGAVRVSVCAAYVRVTGTLLSALILGALFLMQSSKNLADWWLSRWTENQGNYSTNETWHEIFFAQRKTELMDSSEMDRSMYFLLIYAAIAALNTVFTLIRAFLFAYGGIRAARNLHSSLLSRLLQAPVSWWDRTPSGRVINRICSDVYTCDDNLPFQLNILLASLFNLIGALTITLMGLPLLAPGILLLFIVYYLIQKYYRLTTVELKRLTSLSLSPFYSHLSDTVNGLVTIRAQRFAERLLLCSRLYFVMSFTYGPSIKLSEDIKGYVEFSGVSLRYDSYLPLALDNVCLRVEAGQRVAVIGRTGSGKTSLFQIVLIDEATSHLDAEAHCRMMSLLSVHLPTSTVISSVHILSGLSEYDVVVEMEHGRIVRFGPPSEGFTG</sequence>
<dbReference type="Pfam" id="PF00664">
    <property type="entry name" value="ABC_membrane"/>
    <property type="match status" value="2"/>
</dbReference>
<dbReference type="GO" id="GO:0016887">
    <property type="term" value="F:ATP hydrolysis activity"/>
    <property type="evidence" value="ECO:0007669"/>
    <property type="project" value="InterPro"/>
</dbReference>
<dbReference type="InterPro" id="IPR027417">
    <property type="entry name" value="P-loop_NTPase"/>
</dbReference>
<feature type="transmembrane region" description="Helical" evidence="7">
    <location>
        <begin position="360"/>
        <end position="383"/>
    </location>
</feature>
<keyword evidence="5 7" id="KW-1133">Transmembrane helix</keyword>
<feature type="transmembrane region" description="Helical" evidence="7">
    <location>
        <begin position="77"/>
        <end position="98"/>
    </location>
</feature>